<proteinExistence type="predicted"/>
<comment type="caution">
    <text evidence="3">The sequence shown here is derived from an EMBL/GenBank/DDBJ whole genome shotgun (WGS) entry which is preliminary data.</text>
</comment>
<evidence type="ECO:0000313" key="6">
    <source>
        <dbReference type="Proteomes" id="UP000235388"/>
    </source>
</evidence>
<dbReference type="AlphaFoldDB" id="A0A2N5SGH1"/>
<feature type="signal peptide" evidence="1">
    <location>
        <begin position="1"/>
        <end position="21"/>
    </location>
</feature>
<accession>A0A2N5SGH1</accession>
<feature type="chain" id="PRO_5015083531" evidence="1">
    <location>
        <begin position="22"/>
        <end position="191"/>
    </location>
</feature>
<evidence type="ECO:0000313" key="3">
    <source>
        <dbReference type="EMBL" id="PLW12309.1"/>
    </source>
</evidence>
<name>A0A2N5SGH1_9BASI</name>
<evidence type="ECO:0000313" key="7">
    <source>
        <dbReference type="Proteomes" id="UP000235392"/>
    </source>
</evidence>
<reference evidence="6 7" key="1">
    <citation type="submission" date="2017-11" db="EMBL/GenBank/DDBJ databases">
        <title>De novo assembly and phasing of dikaryotic genomes from two isolates of Puccinia coronata f. sp. avenae, the causal agent of oat crown rust.</title>
        <authorList>
            <person name="Miller M.E."/>
            <person name="Zhang Y."/>
            <person name="Omidvar V."/>
            <person name="Sperschneider J."/>
            <person name="Schwessinger B."/>
            <person name="Raley C."/>
            <person name="Palmer J.M."/>
            <person name="Garnica D."/>
            <person name="Upadhyaya N."/>
            <person name="Rathjen J."/>
            <person name="Taylor J.M."/>
            <person name="Park R.F."/>
            <person name="Dodds P.N."/>
            <person name="Hirsch C.D."/>
            <person name="Kianian S.F."/>
            <person name="Figueroa M."/>
        </authorList>
    </citation>
    <scope>NUCLEOTIDE SEQUENCE [LARGE SCALE GENOMIC DNA]</scope>
    <source>
        <strain evidence="2">12NC29</strain>
        <strain evidence="3">12SD80</strain>
    </source>
</reference>
<dbReference type="EMBL" id="PGCJ01000256">
    <property type="protein sequence ID" value="PLW35502.1"/>
    <property type="molecule type" value="Genomic_DNA"/>
</dbReference>
<keyword evidence="1" id="KW-0732">Signal</keyword>
<organism evidence="3 7">
    <name type="scientific">Puccinia coronata f. sp. avenae</name>
    <dbReference type="NCBI Taxonomy" id="200324"/>
    <lineage>
        <taxon>Eukaryota</taxon>
        <taxon>Fungi</taxon>
        <taxon>Dikarya</taxon>
        <taxon>Basidiomycota</taxon>
        <taxon>Pucciniomycotina</taxon>
        <taxon>Pucciniomycetes</taxon>
        <taxon>Pucciniales</taxon>
        <taxon>Pucciniaceae</taxon>
        <taxon>Puccinia</taxon>
    </lineage>
</organism>
<evidence type="ECO:0000256" key="1">
    <source>
        <dbReference type="SAM" id="SignalP"/>
    </source>
</evidence>
<sequence length="191" mass="20162">MLILLPIFVLATLFCSPIVSTQTPASRQKITLRSNTGDRLNITKRGTLLGKRSPAPATVDLFACSESFAPLDQDQTLVFDQAAPETAGYCKGRESDDNLACALRSCVGSLVCSQCSRVTSAATDSKITTDGVVIPEPQSCELAYHTTGKANDPSLCLNGNLEVLQCAGACSNSTACSTCFKLTESTSDKKP</sequence>
<evidence type="ECO:0000313" key="5">
    <source>
        <dbReference type="EMBL" id="PLW35502.1"/>
    </source>
</evidence>
<dbReference type="Proteomes" id="UP000235392">
    <property type="component" value="Unassembled WGS sequence"/>
</dbReference>
<dbReference type="OrthoDB" id="2506744at2759"/>
<protein>
    <submittedName>
        <fullName evidence="3">Uncharacterized protein</fullName>
    </submittedName>
</protein>
<evidence type="ECO:0000313" key="2">
    <source>
        <dbReference type="EMBL" id="PLW09525.1"/>
    </source>
</evidence>
<dbReference type="EMBL" id="PGCI01000183">
    <property type="protein sequence ID" value="PLW35162.1"/>
    <property type="molecule type" value="Genomic_DNA"/>
</dbReference>
<dbReference type="Proteomes" id="UP000235388">
    <property type="component" value="Unassembled WGS sequence"/>
</dbReference>
<dbReference type="EMBL" id="PGCJ01001100">
    <property type="protein sequence ID" value="PLW09525.1"/>
    <property type="molecule type" value="Genomic_DNA"/>
</dbReference>
<evidence type="ECO:0000313" key="4">
    <source>
        <dbReference type="EMBL" id="PLW35162.1"/>
    </source>
</evidence>
<keyword evidence="6" id="KW-1185">Reference proteome</keyword>
<dbReference type="EMBL" id="PGCI01000890">
    <property type="protein sequence ID" value="PLW12309.1"/>
    <property type="molecule type" value="Genomic_DNA"/>
</dbReference>
<gene>
    <name evidence="5" type="ORF">PCANC_13574</name>
    <name evidence="2" type="ORF">PCANC_20850</name>
    <name evidence="4" type="ORF">PCASD_11249</name>
    <name evidence="3" type="ORF">PCASD_25719</name>
</gene>